<keyword evidence="2" id="KW-1133">Transmembrane helix</keyword>
<dbReference type="InterPro" id="IPR018624">
    <property type="entry name" value="Sec66"/>
</dbReference>
<dbReference type="Proteomes" id="UP000750711">
    <property type="component" value="Unassembled WGS sequence"/>
</dbReference>
<evidence type="ECO:0000313" key="4">
    <source>
        <dbReference type="Proteomes" id="UP000750711"/>
    </source>
</evidence>
<sequence length="248" mass="26977">MFWVGLLVPITYIGVLVGSLATFSSLYRKRKAAKAASLAPWFDPHIPRNVYLSLLHLEPAPGQKSPVVPDSVLRAALLRRATEDIYRVLAIRGAKAALGILVQRGSVGDDLWQRFQRAEQEIEEELRDVVKEANAFSPGWGASIFQTANEMASNAIIRKRVDDIQAQAKAETDWWEKKRSTIQSEFMKELYEGSEDPAASSSTPQKSTTAASTSTAQGGSDEDTVFVEGGGPAAQGAKASAKKKKGKK</sequence>
<evidence type="ECO:0008006" key="5">
    <source>
        <dbReference type="Google" id="ProtNLM"/>
    </source>
</evidence>
<dbReference type="PANTHER" id="PTHR28229:SF1">
    <property type="entry name" value="TRANSLOCATION PROTEIN SEC66"/>
    <property type="match status" value="1"/>
</dbReference>
<comment type="caution">
    <text evidence="3">The sequence shown here is derived from an EMBL/GenBank/DDBJ whole genome shotgun (WGS) entry which is preliminary data.</text>
</comment>
<keyword evidence="2" id="KW-0812">Transmembrane</keyword>
<gene>
    <name evidence="3" type="ORF">GP486_000889</name>
</gene>
<evidence type="ECO:0000313" key="3">
    <source>
        <dbReference type="EMBL" id="KAH0565725.1"/>
    </source>
</evidence>
<accession>A0A9P8RT51</accession>
<keyword evidence="2" id="KW-0472">Membrane</keyword>
<dbReference type="GO" id="GO:0031207">
    <property type="term" value="C:Sec62/Sec63 complex"/>
    <property type="evidence" value="ECO:0007669"/>
    <property type="project" value="InterPro"/>
</dbReference>
<name>A0A9P8RT51_9PEZI</name>
<feature type="transmembrane region" description="Helical" evidence="2">
    <location>
        <begin position="6"/>
        <end position="27"/>
    </location>
</feature>
<dbReference type="GO" id="GO:0031204">
    <property type="term" value="P:post-translational protein targeting to membrane, translocation"/>
    <property type="evidence" value="ECO:0007669"/>
    <property type="project" value="InterPro"/>
</dbReference>
<feature type="region of interest" description="Disordered" evidence="1">
    <location>
        <begin position="191"/>
        <end position="248"/>
    </location>
</feature>
<dbReference type="EMBL" id="JAGHQM010000066">
    <property type="protein sequence ID" value="KAH0565725.1"/>
    <property type="molecule type" value="Genomic_DNA"/>
</dbReference>
<proteinExistence type="predicted"/>
<organism evidence="3 4">
    <name type="scientific">Trichoglossum hirsutum</name>
    <dbReference type="NCBI Taxonomy" id="265104"/>
    <lineage>
        <taxon>Eukaryota</taxon>
        <taxon>Fungi</taxon>
        <taxon>Dikarya</taxon>
        <taxon>Ascomycota</taxon>
        <taxon>Pezizomycotina</taxon>
        <taxon>Geoglossomycetes</taxon>
        <taxon>Geoglossales</taxon>
        <taxon>Geoglossaceae</taxon>
        <taxon>Trichoglossum</taxon>
    </lineage>
</organism>
<evidence type="ECO:0000256" key="1">
    <source>
        <dbReference type="SAM" id="MobiDB-lite"/>
    </source>
</evidence>
<protein>
    <recommendedName>
        <fullName evidence="5">Translocation protein</fullName>
    </recommendedName>
</protein>
<dbReference type="Pfam" id="PF09802">
    <property type="entry name" value="Sec66"/>
    <property type="match status" value="1"/>
</dbReference>
<reference evidence="3" key="1">
    <citation type="submission" date="2021-03" db="EMBL/GenBank/DDBJ databases">
        <title>Comparative genomics and phylogenomic investigation of the class Geoglossomycetes provide insights into ecological specialization and systematics.</title>
        <authorList>
            <person name="Melie T."/>
            <person name="Pirro S."/>
            <person name="Miller A.N."/>
            <person name="Quandt A."/>
        </authorList>
    </citation>
    <scope>NUCLEOTIDE SEQUENCE</scope>
    <source>
        <strain evidence="3">CAQ_001_2017</strain>
    </source>
</reference>
<feature type="compositionally biased region" description="Low complexity" evidence="1">
    <location>
        <begin position="197"/>
        <end position="219"/>
    </location>
</feature>
<keyword evidence="4" id="KW-1185">Reference proteome</keyword>
<dbReference type="PANTHER" id="PTHR28229">
    <property type="entry name" value="TRANSLOCATION PROTEIN SEC66"/>
    <property type="match status" value="1"/>
</dbReference>
<dbReference type="AlphaFoldDB" id="A0A9P8RT51"/>
<evidence type="ECO:0000256" key="2">
    <source>
        <dbReference type="SAM" id="Phobius"/>
    </source>
</evidence>